<dbReference type="OrthoDB" id="8242373at2"/>
<organism evidence="1 2">
    <name type="scientific">Candidatus Macondimonas diazotrophica</name>
    <dbReference type="NCBI Taxonomy" id="2305248"/>
    <lineage>
        <taxon>Bacteria</taxon>
        <taxon>Pseudomonadati</taxon>
        <taxon>Pseudomonadota</taxon>
        <taxon>Gammaproteobacteria</taxon>
        <taxon>Chromatiales</taxon>
        <taxon>Ectothiorhodospiraceae</taxon>
        <taxon>Candidatus Macondimonas</taxon>
    </lineage>
</organism>
<accession>A0A4Z0F7Y8</accession>
<dbReference type="AlphaFoldDB" id="A0A4Z0F7Y8"/>
<evidence type="ECO:0000313" key="1">
    <source>
        <dbReference type="EMBL" id="TFZ82396.1"/>
    </source>
</evidence>
<name>A0A4Z0F7Y8_9GAMM</name>
<comment type="caution">
    <text evidence="1">The sequence shown here is derived from an EMBL/GenBank/DDBJ whole genome shotgun (WGS) entry which is preliminary data.</text>
</comment>
<reference evidence="1 2" key="1">
    <citation type="journal article" date="2019" name="ISME J.">
        <title>Candidatus Macondimonas diazotrophica, a novel gammaproteobacterial genus dominating crude-oil-contaminated coastal sediments.</title>
        <authorList>
            <person name="Karthikeyan S."/>
            <person name="Konstantinidis K."/>
        </authorList>
    </citation>
    <scope>NUCLEOTIDE SEQUENCE [LARGE SCALE GENOMIC DNA]</scope>
    <source>
        <strain evidence="1 2">KTK01</strain>
    </source>
</reference>
<proteinExistence type="predicted"/>
<dbReference type="EMBL" id="SRIO01000009">
    <property type="protein sequence ID" value="TFZ82396.1"/>
    <property type="molecule type" value="Genomic_DNA"/>
</dbReference>
<dbReference type="RefSeq" id="WP_135281871.1">
    <property type="nucleotide sequence ID" value="NZ_SRIO01000009.1"/>
</dbReference>
<evidence type="ECO:0000313" key="2">
    <source>
        <dbReference type="Proteomes" id="UP000297890"/>
    </source>
</evidence>
<sequence>MLTNKQIEEAKKTTPYTYDNDILHEHNDGIRMAYEWLDAQTKTKGKTARTYALKHMIERWCGRYISTSDVEVAAHMHPEICGKYPHFNISARLTLPSKNRLAGMKEAFTQGYHLKNSDDRYSNEE</sequence>
<protein>
    <submittedName>
        <fullName evidence="1">Uncharacterized protein</fullName>
    </submittedName>
</protein>
<keyword evidence="2" id="KW-1185">Reference proteome</keyword>
<gene>
    <name evidence="1" type="ORF">E4680_07900</name>
</gene>
<dbReference type="Proteomes" id="UP000297890">
    <property type="component" value="Unassembled WGS sequence"/>
</dbReference>